<dbReference type="InterPro" id="IPR003593">
    <property type="entry name" value="AAA+_ATPase"/>
</dbReference>
<dbReference type="InterPro" id="IPR017871">
    <property type="entry name" value="ABC_transporter-like_CS"/>
</dbReference>
<dbReference type="PROSITE" id="PS00211">
    <property type="entry name" value="ABC_TRANSPORTER_1"/>
    <property type="match status" value="1"/>
</dbReference>
<reference evidence="6 7" key="1">
    <citation type="journal article" date="2010" name="DNA Res.">
        <title>Genome sequence of Kitasatospora setae NBRC 14216T: an evolutionary snapshot of the family Streptomycetaceae.</title>
        <authorList>
            <person name="Ichikawa N."/>
            <person name="Oguchi A."/>
            <person name="Ikeda H."/>
            <person name="Ishikawa J."/>
            <person name="Kitani S."/>
            <person name="Watanabe Y."/>
            <person name="Nakamura S."/>
            <person name="Katano Y."/>
            <person name="Kishi E."/>
            <person name="Sasagawa M."/>
            <person name="Ankai A."/>
            <person name="Fukui S."/>
            <person name="Hashimoto Y."/>
            <person name="Kamata S."/>
            <person name="Otoguro M."/>
            <person name="Tanikawa S."/>
            <person name="Nihira T."/>
            <person name="Horinouchi S."/>
            <person name="Ohnishi Y."/>
            <person name="Hayakawa M."/>
            <person name="Kuzuyama T."/>
            <person name="Arisawa A."/>
            <person name="Nomoto F."/>
            <person name="Miura H."/>
            <person name="Takahashi Y."/>
            <person name="Fujita N."/>
        </authorList>
    </citation>
    <scope>NUCLEOTIDE SEQUENCE [LARGE SCALE GENOMIC DNA]</scope>
    <source>
        <strain evidence="7">ATCC 33774 / DSM 43861 / JCM 3304 / KCC A-0304 / NBRC 14216 / KM-6054</strain>
    </source>
</reference>
<evidence type="ECO:0000256" key="3">
    <source>
        <dbReference type="ARBA" id="ARBA00022840"/>
    </source>
</evidence>
<dbReference type="SMART" id="SM00382">
    <property type="entry name" value="AAA"/>
    <property type="match status" value="1"/>
</dbReference>
<dbReference type="PANTHER" id="PTHR42939:SF1">
    <property type="entry name" value="ABC TRANSPORTER ATP-BINDING PROTEIN ALBC-RELATED"/>
    <property type="match status" value="1"/>
</dbReference>
<keyword evidence="7" id="KW-1185">Reference proteome</keyword>
<dbReference type="STRING" id="452652.KSE_01240"/>
<keyword evidence="2" id="KW-0547">Nucleotide-binding</keyword>
<feature type="compositionally biased region" description="Gly residues" evidence="4">
    <location>
        <begin position="266"/>
        <end position="277"/>
    </location>
</feature>
<evidence type="ECO:0000256" key="4">
    <source>
        <dbReference type="SAM" id="MobiDB-lite"/>
    </source>
</evidence>
<dbReference type="EMBL" id="AP010968">
    <property type="protein sequence ID" value="BAJ25975.1"/>
    <property type="molecule type" value="Genomic_DNA"/>
</dbReference>
<dbReference type="AlphaFoldDB" id="E4N444"/>
<keyword evidence="1" id="KW-0813">Transport</keyword>
<dbReference type="PATRIC" id="fig|452652.3.peg.115"/>
<dbReference type="KEGG" id="ksk:KSE_01240"/>
<name>E4N444_KITSK</name>
<accession>E4N444</accession>
<proteinExistence type="predicted"/>
<gene>
    <name evidence="6" type="ordered locus">KSE_01240</name>
</gene>
<dbReference type="Gene3D" id="3.40.50.300">
    <property type="entry name" value="P-loop containing nucleotide triphosphate hydrolases"/>
    <property type="match status" value="1"/>
</dbReference>
<dbReference type="PROSITE" id="PS50893">
    <property type="entry name" value="ABC_TRANSPORTER_2"/>
    <property type="match status" value="1"/>
</dbReference>
<feature type="region of interest" description="Disordered" evidence="4">
    <location>
        <begin position="305"/>
        <end position="335"/>
    </location>
</feature>
<evidence type="ECO:0000256" key="2">
    <source>
        <dbReference type="ARBA" id="ARBA00022741"/>
    </source>
</evidence>
<evidence type="ECO:0000313" key="7">
    <source>
        <dbReference type="Proteomes" id="UP000007076"/>
    </source>
</evidence>
<dbReference type="eggNOG" id="COG1131">
    <property type="taxonomic scope" value="Bacteria"/>
</dbReference>
<dbReference type="SUPFAM" id="SSF52540">
    <property type="entry name" value="P-loop containing nucleoside triphosphate hydrolases"/>
    <property type="match status" value="1"/>
</dbReference>
<feature type="domain" description="ABC transporter" evidence="5">
    <location>
        <begin position="12"/>
        <end position="236"/>
    </location>
</feature>
<dbReference type="PANTHER" id="PTHR42939">
    <property type="entry name" value="ABC TRANSPORTER ATP-BINDING PROTEIN ALBC-RELATED"/>
    <property type="match status" value="1"/>
</dbReference>
<sequence>MDDDPTPTSAALAAVGLGMRFRDGWALRGCDFTVPAGRISGVVGPNGAGKSTLLALAAGQLAPSEGGLLVFGEPADAPGPRARVAYVAQDKPLYAGLTVAETLRMGRELNPVWDQEAAQRVVEQGELRPRARIGSLSGGQRTRVSLALALGKRADLLLLDEPMADLDPLARHQLMGTLMSAVAEHGTTVVVSSHVLAELDGVIDHLLLVQRGGIRLAGDLEDVLDGHRLLTGPAGADGPPAELVVERRVTGRLATALVRTGRAGAQPGGAQPGGEGAGWRAEGWESERPGLEELLLGYLRGPVTPAATAGTAATGTAAAGSTEAGRTATNDEKAA</sequence>
<dbReference type="InterPro" id="IPR003439">
    <property type="entry name" value="ABC_transporter-like_ATP-bd"/>
</dbReference>
<dbReference type="Proteomes" id="UP000007076">
    <property type="component" value="Chromosome"/>
</dbReference>
<dbReference type="Pfam" id="PF00005">
    <property type="entry name" value="ABC_tran"/>
    <property type="match status" value="1"/>
</dbReference>
<organism evidence="6 7">
    <name type="scientific">Kitasatospora setae (strain ATCC 33774 / DSM 43861 / JCM 3304 / KCC A-0304 / NBRC 14216 / KM-6054)</name>
    <name type="common">Streptomyces setae</name>
    <dbReference type="NCBI Taxonomy" id="452652"/>
    <lineage>
        <taxon>Bacteria</taxon>
        <taxon>Bacillati</taxon>
        <taxon>Actinomycetota</taxon>
        <taxon>Actinomycetes</taxon>
        <taxon>Kitasatosporales</taxon>
        <taxon>Streptomycetaceae</taxon>
        <taxon>Kitasatospora</taxon>
    </lineage>
</organism>
<evidence type="ECO:0000313" key="6">
    <source>
        <dbReference type="EMBL" id="BAJ25975.1"/>
    </source>
</evidence>
<feature type="region of interest" description="Disordered" evidence="4">
    <location>
        <begin position="262"/>
        <end position="281"/>
    </location>
</feature>
<dbReference type="GO" id="GO:0016887">
    <property type="term" value="F:ATP hydrolysis activity"/>
    <property type="evidence" value="ECO:0007669"/>
    <property type="project" value="InterPro"/>
</dbReference>
<dbReference type="InterPro" id="IPR051782">
    <property type="entry name" value="ABC_Transporter_VariousFunc"/>
</dbReference>
<protein>
    <submittedName>
        <fullName evidence="6">Putative ABC transporter ATP-binding protein</fullName>
    </submittedName>
</protein>
<dbReference type="RefSeq" id="WP_014133296.1">
    <property type="nucleotide sequence ID" value="NC_016109.1"/>
</dbReference>
<evidence type="ECO:0000259" key="5">
    <source>
        <dbReference type="PROSITE" id="PS50893"/>
    </source>
</evidence>
<dbReference type="InterPro" id="IPR027417">
    <property type="entry name" value="P-loop_NTPase"/>
</dbReference>
<feature type="compositionally biased region" description="Low complexity" evidence="4">
    <location>
        <begin position="305"/>
        <end position="328"/>
    </location>
</feature>
<keyword evidence="3 6" id="KW-0067">ATP-binding</keyword>
<evidence type="ECO:0000256" key="1">
    <source>
        <dbReference type="ARBA" id="ARBA00022448"/>
    </source>
</evidence>
<dbReference type="HOGENOM" id="CLU_000604_1_2_11"/>
<dbReference type="GO" id="GO:0005524">
    <property type="term" value="F:ATP binding"/>
    <property type="evidence" value="ECO:0007669"/>
    <property type="project" value="UniProtKB-KW"/>
</dbReference>
<dbReference type="CDD" id="cd03230">
    <property type="entry name" value="ABC_DR_subfamily_A"/>
    <property type="match status" value="1"/>
</dbReference>